<dbReference type="SUPFAM" id="SSF48264">
    <property type="entry name" value="Cytochrome P450"/>
    <property type="match status" value="1"/>
</dbReference>
<dbReference type="GO" id="GO:0020037">
    <property type="term" value="F:heme binding"/>
    <property type="evidence" value="ECO:0007669"/>
    <property type="project" value="InterPro"/>
</dbReference>
<dbReference type="InterPro" id="IPR002401">
    <property type="entry name" value="Cyt_P450_E_grp-I"/>
</dbReference>
<dbReference type="PRINTS" id="PR00463">
    <property type="entry name" value="EP450I"/>
</dbReference>
<keyword evidence="8" id="KW-1185">Reference proteome</keyword>
<evidence type="ECO:0000256" key="2">
    <source>
        <dbReference type="ARBA" id="ARBA00010617"/>
    </source>
</evidence>
<comment type="caution">
    <text evidence="7">The sequence shown here is derived from an EMBL/GenBank/DDBJ whole genome shotgun (WGS) entry which is preliminary data.</text>
</comment>
<evidence type="ECO:0000313" key="7">
    <source>
        <dbReference type="EMBL" id="KAJ9155414.1"/>
    </source>
</evidence>
<sequence length="516" mass="58133">MFLSATPLLAWLPASLLLLPITIAIYRQFFHPLASVPGPRLAAVSIFWQAYHVRRGKLFAPRLHAIYGPAVRIGPNEVIFNSKEAYDIIYGAGSPYGKSDFYWTMGYPPRFDWRLRRNVPDCLHLLCEFDPARYKLQRRLIGPTYSTSNMRRHEGAVDGVLERFVSKLRSMAGEEVDLMEWMHLLSLECLTAATLSQTPKWIEEGNDQGMMEDNYNKVWLNWSVLGLFDGAVLLSQLVPSLKRVITKLLTLPAADNPGMSKFYAFARSRLNERLNEPSESSTHRDILDDLLRLYRERPEFSEKYLKSMTMSNMAAGHETVASALISVVTLVCSHPDAKAHVREELLRMHTSGSGASAPLSLETCLTSLPYTQACVREALRLQPVVGVSAPRVVPAEMDGGLHLHGNRFPPGTVVGCNPFALHRNREVFGEDAAEFRPERWLDGDEQKIRLMERVSLAFGGTSRSCPGRSLAELIMYKAVPVMFSEFDIEVSVPGKLEEMRYYFLSMITGVKARFKA</sequence>
<dbReference type="PANTHER" id="PTHR24305:SF232">
    <property type="entry name" value="P450, PUTATIVE (EUROFUNG)-RELATED"/>
    <property type="match status" value="1"/>
</dbReference>
<feature type="binding site" description="axial binding residue" evidence="6">
    <location>
        <position position="465"/>
    </location>
    <ligand>
        <name>heme</name>
        <dbReference type="ChEBI" id="CHEBI:30413"/>
    </ligand>
    <ligandPart>
        <name>Fe</name>
        <dbReference type="ChEBI" id="CHEBI:18248"/>
    </ligandPart>
</feature>
<evidence type="ECO:0000256" key="5">
    <source>
        <dbReference type="ARBA" id="ARBA00023004"/>
    </source>
</evidence>
<proteinExistence type="inferred from homology"/>
<dbReference type="Gene3D" id="1.10.630.10">
    <property type="entry name" value="Cytochrome P450"/>
    <property type="match status" value="1"/>
</dbReference>
<reference evidence="7" key="1">
    <citation type="submission" date="2022-07" db="EMBL/GenBank/DDBJ databases">
        <title>Fungi with potential for degradation of polypropylene.</title>
        <authorList>
            <person name="Gostincar C."/>
        </authorList>
    </citation>
    <scope>NUCLEOTIDE SEQUENCE</scope>
    <source>
        <strain evidence="7">EXF-13308</strain>
    </source>
</reference>
<dbReference type="InterPro" id="IPR036396">
    <property type="entry name" value="Cyt_P450_sf"/>
</dbReference>
<dbReference type="AlphaFoldDB" id="A0AA38S3F5"/>
<evidence type="ECO:0000313" key="8">
    <source>
        <dbReference type="Proteomes" id="UP001174694"/>
    </source>
</evidence>
<dbReference type="GO" id="GO:0016705">
    <property type="term" value="F:oxidoreductase activity, acting on paired donors, with incorporation or reduction of molecular oxygen"/>
    <property type="evidence" value="ECO:0007669"/>
    <property type="project" value="InterPro"/>
</dbReference>
<accession>A0AA38S3F5</accession>
<evidence type="ECO:0000256" key="3">
    <source>
        <dbReference type="ARBA" id="ARBA00022617"/>
    </source>
</evidence>
<keyword evidence="3 6" id="KW-0349">Heme</keyword>
<dbReference type="GO" id="GO:0005506">
    <property type="term" value="F:iron ion binding"/>
    <property type="evidence" value="ECO:0007669"/>
    <property type="project" value="InterPro"/>
</dbReference>
<evidence type="ECO:0000256" key="6">
    <source>
        <dbReference type="PIRSR" id="PIRSR602401-1"/>
    </source>
</evidence>
<gene>
    <name evidence="7" type="ORF">NKR23_g2073</name>
</gene>
<evidence type="ECO:0000256" key="4">
    <source>
        <dbReference type="ARBA" id="ARBA00022723"/>
    </source>
</evidence>
<comment type="similarity">
    <text evidence="2">Belongs to the cytochrome P450 family.</text>
</comment>
<evidence type="ECO:0000256" key="1">
    <source>
        <dbReference type="ARBA" id="ARBA00001971"/>
    </source>
</evidence>
<keyword evidence="5 6" id="KW-0408">Iron</keyword>
<dbReference type="PANTHER" id="PTHR24305">
    <property type="entry name" value="CYTOCHROME P450"/>
    <property type="match status" value="1"/>
</dbReference>
<dbReference type="PRINTS" id="PR00385">
    <property type="entry name" value="P450"/>
</dbReference>
<dbReference type="InterPro" id="IPR050121">
    <property type="entry name" value="Cytochrome_P450_monoxygenase"/>
</dbReference>
<comment type="cofactor">
    <cofactor evidence="1 6">
        <name>heme</name>
        <dbReference type="ChEBI" id="CHEBI:30413"/>
    </cofactor>
</comment>
<organism evidence="7 8">
    <name type="scientific">Pleurostoma richardsiae</name>
    <dbReference type="NCBI Taxonomy" id="41990"/>
    <lineage>
        <taxon>Eukaryota</taxon>
        <taxon>Fungi</taxon>
        <taxon>Dikarya</taxon>
        <taxon>Ascomycota</taxon>
        <taxon>Pezizomycotina</taxon>
        <taxon>Sordariomycetes</taxon>
        <taxon>Sordariomycetidae</taxon>
        <taxon>Calosphaeriales</taxon>
        <taxon>Pleurostomataceae</taxon>
        <taxon>Pleurostoma</taxon>
    </lineage>
</organism>
<protein>
    <submittedName>
        <fullName evidence="7">Pisatin demethylase</fullName>
    </submittedName>
</protein>
<dbReference type="EMBL" id="JANBVO010000003">
    <property type="protein sequence ID" value="KAJ9155414.1"/>
    <property type="molecule type" value="Genomic_DNA"/>
</dbReference>
<keyword evidence="4 6" id="KW-0479">Metal-binding</keyword>
<dbReference type="GO" id="GO:0004497">
    <property type="term" value="F:monooxygenase activity"/>
    <property type="evidence" value="ECO:0007669"/>
    <property type="project" value="InterPro"/>
</dbReference>
<dbReference type="Proteomes" id="UP001174694">
    <property type="component" value="Unassembled WGS sequence"/>
</dbReference>
<name>A0AA38S3F5_9PEZI</name>
<dbReference type="Pfam" id="PF00067">
    <property type="entry name" value="p450"/>
    <property type="match status" value="1"/>
</dbReference>
<dbReference type="InterPro" id="IPR001128">
    <property type="entry name" value="Cyt_P450"/>
</dbReference>